<feature type="region of interest" description="Disordered" evidence="3">
    <location>
        <begin position="245"/>
        <end position="267"/>
    </location>
</feature>
<evidence type="ECO:0000256" key="5">
    <source>
        <dbReference type="SAM" id="SignalP"/>
    </source>
</evidence>
<evidence type="ECO:0000256" key="1">
    <source>
        <dbReference type="ARBA" id="ARBA00022729"/>
    </source>
</evidence>
<name>A0ABP6REI6_9MICC</name>
<keyword evidence="4" id="KW-0812">Transmembrane</keyword>
<feature type="region of interest" description="Disordered" evidence="3">
    <location>
        <begin position="143"/>
        <end position="213"/>
    </location>
</feature>
<dbReference type="InterPro" id="IPR014756">
    <property type="entry name" value="Ig_E-set"/>
</dbReference>
<reference evidence="8" key="1">
    <citation type="journal article" date="2019" name="Int. J. Syst. Evol. Microbiol.">
        <title>The Global Catalogue of Microorganisms (GCM) 10K type strain sequencing project: providing services to taxonomists for standard genome sequencing and annotation.</title>
        <authorList>
            <consortium name="The Broad Institute Genomics Platform"/>
            <consortium name="The Broad Institute Genome Sequencing Center for Infectious Disease"/>
            <person name="Wu L."/>
            <person name="Ma J."/>
        </authorList>
    </citation>
    <scope>NUCLEOTIDE SEQUENCE [LARGE SCALE GENOMIC DNA]</scope>
    <source>
        <strain evidence="8">JCM 11483</strain>
    </source>
</reference>
<feature type="compositionally biased region" description="Low complexity" evidence="3">
    <location>
        <begin position="256"/>
        <end position="267"/>
    </location>
</feature>
<feature type="domain" description="CopC" evidence="6">
    <location>
        <begin position="42"/>
        <end position="138"/>
    </location>
</feature>
<evidence type="ECO:0000313" key="7">
    <source>
        <dbReference type="EMBL" id="GAA3286442.1"/>
    </source>
</evidence>
<feature type="compositionally biased region" description="Acidic residues" evidence="3">
    <location>
        <begin position="177"/>
        <end position="186"/>
    </location>
</feature>
<dbReference type="InterPro" id="IPR014755">
    <property type="entry name" value="Cu-Rt/internalin_Ig-like"/>
</dbReference>
<evidence type="ECO:0000259" key="6">
    <source>
        <dbReference type="Pfam" id="PF04234"/>
    </source>
</evidence>
<keyword evidence="2" id="KW-0186">Copper</keyword>
<feature type="chain" id="PRO_5046257554" description="CopC domain-containing protein" evidence="5">
    <location>
        <begin position="42"/>
        <end position="267"/>
    </location>
</feature>
<comment type="caution">
    <text evidence="7">The sequence shown here is derived from an EMBL/GenBank/DDBJ whole genome shotgun (WGS) entry which is preliminary data.</text>
</comment>
<proteinExistence type="predicted"/>
<evidence type="ECO:0000313" key="8">
    <source>
        <dbReference type="Proteomes" id="UP001501736"/>
    </source>
</evidence>
<dbReference type="PROSITE" id="PS51318">
    <property type="entry name" value="TAT"/>
    <property type="match status" value="1"/>
</dbReference>
<keyword evidence="4" id="KW-1133">Transmembrane helix</keyword>
<dbReference type="InterPro" id="IPR007348">
    <property type="entry name" value="CopC_dom"/>
</dbReference>
<gene>
    <name evidence="7" type="ORF">GCM10020260_21200</name>
</gene>
<sequence>MDHHTTDTTARRRGPRRAALAGLAGASALALGTLTAAPAWAHDELISSTPESGVILTEVPDTVELEFSGDGITIGEGITNEIQLTGPEGARWDGETTVDGATMTTEVDDELPAGQYEVRYRAVYSDGHQEEDTYTFAIEDGAAGAASPGEASSEDPASEPSADESSDESASGTTDEPTGEATDESTGDAAEGQQTTADEASPEATETAAEETSTPAWLPVAFGAGALAVVIVAVVIVRRKITQVDRWKRDAGQGSGSDSGADSGDRG</sequence>
<keyword evidence="1 5" id="KW-0732">Signal</keyword>
<accession>A0ABP6REI6</accession>
<feature type="signal peptide" evidence="5">
    <location>
        <begin position="1"/>
        <end position="41"/>
    </location>
</feature>
<feature type="compositionally biased region" description="Low complexity" evidence="3">
    <location>
        <begin position="195"/>
        <end position="213"/>
    </location>
</feature>
<feature type="compositionally biased region" description="Acidic residues" evidence="3">
    <location>
        <begin position="152"/>
        <end position="167"/>
    </location>
</feature>
<dbReference type="RefSeq" id="WP_344721135.1">
    <property type="nucleotide sequence ID" value="NZ_BAAAYG010000009.1"/>
</dbReference>
<keyword evidence="4" id="KW-0472">Membrane</keyword>
<feature type="transmembrane region" description="Helical" evidence="4">
    <location>
        <begin position="216"/>
        <end position="237"/>
    </location>
</feature>
<dbReference type="InterPro" id="IPR006311">
    <property type="entry name" value="TAT_signal"/>
</dbReference>
<dbReference type="SUPFAM" id="SSF81296">
    <property type="entry name" value="E set domains"/>
    <property type="match status" value="1"/>
</dbReference>
<dbReference type="Proteomes" id="UP001501736">
    <property type="component" value="Unassembled WGS sequence"/>
</dbReference>
<evidence type="ECO:0000256" key="4">
    <source>
        <dbReference type="SAM" id="Phobius"/>
    </source>
</evidence>
<dbReference type="EMBL" id="BAAAYG010000009">
    <property type="protein sequence ID" value="GAA3286442.1"/>
    <property type="molecule type" value="Genomic_DNA"/>
</dbReference>
<dbReference type="Pfam" id="PF04234">
    <property type="entry name" value="CopC"/>
    <property type="match status" value="1"/>
</dbReference>
<dbReference type="Gene3D" id="2.60.40.1220">
    <property type="match status" value="1"/>
</dbReference>
<organism evidence="7 8">
    <name type="scientific">Nesterenkonia halobia</name>
    <dbReference type="NCBI Taxonomy" id="37922"/>
    <lineage>
        <taxon>Bacteria</taxon>
        <taxon>Bacillati</taxon>
        <taxon>Actinomycetota</taxon>
        <taxon>Actinomycetes</taxon>
        <taxon>Micrococcales</taxon>
        <taxon>Micrococcaceae</taxon>
        <taxon>Nesterenkonia</taxon>
    </lineage>
</organism>
<evidence type="ECO:0000256" key="3">
    <source>
        <dbReference type="SAM" id="MobiDB-lite"/>
    </source>
</evidence>
<evidence type="ECO:0000256" key="2">
    <source>
        <dbReference type="ARBA" id="ARBA00023008"/>
    </source>
</evidence>
<protein>
    <recommendedName>
        <fullName evidence="6">CopC domain-containing protein</fullName>
    </recommendedName>
</protein>
<keyword evidence="8" id="KW-1185">Reference proteome</keyword>